<dbReference type="OrthoDB" id="2157641at2759"/>
<evidence type="ECO:0000256" key="1">
    <source>
        <dbReference type="SAM" id="MobiDB-lite"/>
    </source>
</evidence>
<dbReference type="InterPro" id="IPR001849">
    <property type="entry name" value="PH_domain"/>
</dbReference>
<dbReference type="AlphaFoldDB" id="A0A852IP92"/>
<feature type="domain" description="PH" evidence="2">
    <location>
        <begin position="1"/>
        <end position="70"/>
    </location>
</feature>
<feature type="region of interest" description="Disordered" evidence="1">
    <location>
        <begin position="116"/>
        <end position="138"/>
    </location>
</feature>
<feature type="region of interest" description="Disordered" evidence="1">
    <location>
        <begin position="1"/>
        <end position="22"/>
    </location>
</feature>
<protein>
    <submittedName>
        <fullName evidence="3">PSD4 protein</fullName>
    </submittedName>
</protein>
<organism evidence="3 4">
    <name type="scientific">Tricholaema leucomelas</name>
    <name type="common">pied barbet</name>
    <dbReference type="NCBI Taxonomy" id="240729"/>
    <lineage>
        <taxon>Eukaryota</taxon>
        <taxon>Metazoa</taxon>
        <taxon>Chordata</taxon>
        <taxon>Craniata</taxon>
        <taxon>Vertebrata</taxon>
        <taxon>Euteleostomi</taxon>
        <taxon>Archelosauria</taxon>
        <taxon>Archosauria</taxon>
        <taxon>Dinosauria</taxon>
        <taxon>Saurischia</taxon>
        <taxon>Theropoda</taxon>
        <taxon>Coelurosauria</taxon>
        <taxon>Aves</taxon>
        <taxon>Neognathae</taxon>
        <taxon>Neoaves</taxon>
        <taxon>Telluraves</taxon>
        <taxon>Coraciimorphae</taxon>
        <taxon>Piciformes</taxon>
        <taxon>Lybiidae</taxon>
        <taxon>Tricholaema lacrymosa</taxon>
    </lineage>
</organism>
<evidence type="ECO:0000259" key="2">
    <source>
        <dbReference type="PROSITE" id="PS50003"/>
    </source>
</evidence>
<dbReference type="Proteomes" id="UP000627253">
    <property type="component" value="Unassembled WGS sequence"/>
</dbReference>
<feature type="non-terminal residue" evidence="3">
    <location>
        <position position="180"/>
    </location>
</feature>
<name>A0A852IP92_9PICI</name>
<dbReference type="Gene3D" id="2.30.29.30">
    <property type="entry name" value="Pleckstrin-homology domain (PH domain)/Phosphotyrosine-binding domain (PTB)"/>
    <property type="match status" value="1"/>
</dbReference>
<dbReference type="PANTHER" id="PTHR10663:SF338">
    <property type="entry name" value="PH AND SEC7 DOMAIN-CONTAINING PROTEIN 4"/>
    <property type="match status" value="1"/>
</dbReference>
<dbReference type="InterPro" id="IPR041681">
    <property type="entry name" value="PH_9"/>
</dbReference>
<feature type="non-terminal residue" evidence="3">
    <location>
        <position position="1"/>
    </location>
</feature>
<proteinExistence type="predicted"/>
<dbReference type="SUPFAM" id="SSF50729">
    <property type="entry name" value="PH domain-like"/>
    <property type="match status" value="1"/>
</dbReference>
<evidence type="ECO:0000313" key="3">
    <source>
        <dbReference type="EMBL" id="NXX40640.1"/>
    </source>
</evidence>
<comment type="caution">
    <text evidence="3">The sequence shown here is derived from an EMBL/GenBank/DDBJ whole genome shotgun (WGS) entry which is preliminary data.</text>
</comment>
<dbReference type="InterPro" id="IPR011993">
    <property type="entry name" value="PH-like_dom_sf"/>
</dbReference>
<keyword evidence="4" id="KW-1185">Reference proteome</keyword>
<dbReference type="PROSITE" id="PS50003">
    <property type="entry name" value="PH_DOMAIN"/>
    <property type="match status" value="1"/>
</dbReference>
<sequence length="180" mass="20409">SRRPSEVGQEEGGTEEPLGVHHALAEPAPRYTKRPNVFRLQTADCRLLLLQAPTAEEMLSWISRINLVASLFSSPPFPAAVGSQRRFVRPILPAAPSRSPPVSFCRCPTPSECQARGARRYPSSLPLPPRGQEEQLRSHEAWMQRVSQELLEHQSSLPEKRGRGRELDEYQQKEEFLLYE</sequence>
<dbReference type="EMBL" id="WAAF01004534">
    <property type="protein sequence ID" value="NXX40640.1"/>
    <property type="molecule type" value="Genomic_DNA"/>
</dbReference>
<reference evidence="3" key="1">
    <citation type="submission" date="2020-02" db="EMBL/GenBank/DDBJ databases">
        <title>Bird 10,000 Genomes (B10K) Project - Family phase.</title>
        <authorList>
            <person name="Zhang G."/>
        </authorList>
    </citation>
    <scope>NUCLEOTIDE SEQUENCE</scope>
    <source>
        <strain evidence="3">B10K-DU-002-37</strain>
        <tissue evidence="3">Muscle</tissue>
    </source>
</reference>
<accession>A0A852IP92</accession>
<dbReference type="PANTHER" id="PTHR10663">
    <property type="entry name" value="GUANYL-NUCLEOTIDE EXCHANGE FACTOR"/>
    <property type="match status" value="1"/>
</dbReference>
<gene>
    <name evidence="3" type="primary">Psd4</name>
    <name evidence="3" type="ORF">TRILEU_R08800</name>
</gene>
<dbReference type="Pfam" id="PF15410">
    <property type="entry name" value="PH_9"/>
    <property type="match status" value="1"/>
</dbReference>
<evidence type="ECO:0000313" key="4">
    <source>
        <dbReference type="Proteomes" id="UP000627253"/>
    </source>
</evidence>